<keyword evidence="2" id="KW-0238">DNA-binding</keyword>
<dbReference type="Proteomes" id="UP000464754">
    <property type="component" value="Chromosome"/>
</dbReference>
<dbReference type="SMART" id="SM01134">
    <property type="entry name" value="DeoRC"/>
    <property type="match status" value="1"/>
</dbReference>
<evidence type="ECO:0000259" key="4">
    <source>
        <dbReference type="PROSITE" id="PS51000"/>
    </source>
</evidence>
<dbReference type="Pfam" id="PF08220">
    <property type="entry name" value="HTH_DeoR"/>
    <property type="match status" value="1"/>
</dbReference>
<organism evidence="5 6">
    <name type="scientific">Amedibacterium intestinale</name>
    <dbReference type="NCBI Taxonomy" id="2583452"/>
    <lineage>
        <taxon>Bacteria</taxon>
        <taxon>Bacillati</taxon>
        <taxon>Bacillota</taxon>
        <taxon>Erysipelotrichia</taxon>
        <taxon>Erysipelotrichales</taxon>
        <taxon>Erysipelotrichaceae</taxon>
        <taxon>Amedibacterium</taxon>
    </lineage>
</organism>
<dbReference type="Pfam" id="PF00455">
    <property type="entry name" value="DeoRC"/>
    <property type="match status" value="1"/>
</dbReference>
<dbReference type="InterPro" id="IPR037171">
    <property type="entry name" value="NagB/RpiA_transferase-like"/>
</dbReference>
<keyword evidence="6" id="KW-1185">Reference proteome</keyword>
<dbReference type="PROSITE" id="PS00894">
    <property type="entry name" value="HTH_DEOR_1"/>
    <property type="match status" value="1"/>
</dbReference>
<name>A0A6N4TG59_9FIRM</name>
<dbReference type="SUPFAM" id="SSF100950">
    <property type="entry name" value="NagB/RpiA/CoA transferase-like"/>
    <property type="match status" value="1"/>
</dbReference>
<accession>A0A6N4TG59</accession>
<dbReference type="GO" id="GO:0003700">
    <property type="term" value="F:DNA-binding transcription factor activity"/>
    <property type="evidence" value="ECO:0007669"/>
    <property type="project" value="InterPro"/>
</dbReference>
<dbReference type="PROSITE" id="PS51000">
    <property type="entry name" value="HTH_DEOR_2"/>
    <property type="match status" value="1"/>
</dbReference>
<dbReference type="RefSeq" id="WP_118276705.1">
    <property type="nucleotide sequence ID" value="NZ_AP019695.1"/>
</dbReference>
<evidence type="ECO:0000256" key="1">
    <source>
        <dbReference type="ARBA" id="ARBA00023015"/>
    </source>
</evidence>
<evidence type="ECO:0000256" key="3">
    <source>
        <dbReference type="ARBA" id="ARBA00023163"/>
    </source>
</evidence>
<dbReference type="InterPro" id="IPR036388">
    <property type="entry name" value="WH-like_DNA-bd_sf"/>
</dbReference>
<dbReference type="EMBL" id="AP019695">
    <property type="protein sequence ID" value="BBK21102.1"/>
    <property type="molecule type" value="Genomic_DNA"/>
</dbReference>
<feature type="domain" description="HTH deoR-type" evidence="4">
    <location>
        <begin position="3"/>
        <end position="58"/>
    </location>
</feature>
<dbReference type="AlphaFoldDB" id="A0A6N4TG59"/>
<dbReference type="GO" id="GO:0003677">
    <property type="term" value="F:DNA binding"/>
    <property type="evidence" value="ECO:0007669"/>
    <property type="project" value="UniProtKB-KW"/>
</dbReference>
<protein>
    <submittedName>
        <fullName evidence="5">DeoR family transcriptional regulator</fullName>
    </submittedName>
</protein>
<evidence type="ECO:0000256" key="2">
    <source>
        <dbReference type="ARBA" id="ARBA00023125"/>
    </source>
</evidence>
<dbReference type="PANTHER" id="PTHR30363">
    <property type="entry name" value="HTH-TYPE TRANSCRIPTIONAL REGULATOR SRLR-RELATED"/>
    <property type="match status" value="1"/>
</dbReference>
<dbReference type="Gene3D" id="1.10.10.10">
    <property type="entry name" value="Winged helix-like DNA-binding domain superfamily/Winged helix DNA-binding domain"/>
    <property type="match status" value="1"/>
</dbReference>
<dbReference type="InterPro" id="IPR036390">
    <property type="entry name" value="WH_DNA-bd_sf"/>
</dbReference>
<dbReference type="InterPro" id="IPR050313">
    <property type="entry name" value="Carb_Metab_HTH_regulators"/>
</dbReference>
<reference evidence="6" key="1">
    <citation type="submission" date="2019-05" db="EMBL/GenBank/DDBJ databases">
        <title>Complete genome sequencing of Absiella argi strain JCM 30884.</title>
        <authorList>
            <person name="Sakamoto M."/>
            <person name="Murakami T."/>
            <person name="Mori H."/>
        </authorList>
    </citation>
    <scope>NUCLEOTIDE SEQUENCE [LARGE SCALE GENOMIC DNA]</scope>
    <source>
        <strain evidence="6">JCM 30884</strain>
    </source>
</reference>
<dbReference type="InterPro" id="IPR001034">
    <property type="entry name" value="DeoR_HTH"/>
</dbReference>
<dbReference type="SMART" id="SM00420">
    <property type="entry name" value="HTH_DEOR"/>
    <property type="match status" value="1"/>
</dbReference>
<gene>
    <name evidence="5" type="primary">fruR_1</name>
    <name evidence="5" type="ORF">Aargi30884_00050</name>
</gene>
<dbReference type="InterPro" id="IPR018356">
    <property type="entry name" value="Tscrpt_reg_HTH_DeoR_CS"/>
</dbReference>
<proteinExistence type="predicted"/>
<dbReference type="Gene3D" id="3.40.50.1360">
    <property type="match status" value="1"/>
</dbReference>
<dbReference type="PANTHER" id="PTHR30363:SF56">
    <property type="entry name" value="TRANSCRIPTIONAL REGULATOR, DEOR FAMILY"/>
    <property type="match status" value="1"/>
</dbReference>
<evidence type="ECO:0000313" key="5">
    <source>
        <dbReference type="EMBL" id="BBK21102.1"/>
    </source>
</evidence>
<sequence>MNFEERKDLILKELNKKGKLSFHDIEKIVDVAPTTIRRDLTILNQEGLVKRFHGGIKLDNGVSEFSMRQKQSMHTEEKKLLGKKAASFIQPNELIFIGSGSSTMSMIEFMDDKSVSVITNGIPHAEALHKKGIRTFLLCGFLKEHTRSLVGKETVQLMSNYKFDRCFIGANGISSNLDLLSADFLEHDIKNAAITNSIKSFVLVDSSKFNTTAMYSIPLRDHPNMFLITDDKTHTSSQIIDV</sequence>
<dbReference type="PRINTS" id="PR00037">
    <property type="entry name" value="HTHLACR"/>
</dbReference>
<evidence type="ECO:0000313" key="6">
    <source>
        <dbReference type="Proteomes" id="UP000464754"/>
    </source>
</evidence>
<dbReference type="InterPro" id="IPR014036">
    <property type="entry name" value="DeoR-like_C"/>
</dbReference>
<dbReference type="SUPFAM" id="SSF46785">
    <property type="entry name" value="Winged helix' DNA-binding domain"/>
    <property type="match status" value="1"/>
</dbReference>
<dbReference type="KEGG" id="aarg:Aargi30884_00050"/>
<keyword evidence="1" id="KW-0805">Transcription regulation</keyword>
<keyword evidence="3" id="KW-0804">Transcription</keyword>